<gene>
    <name evidence="1" type="ORF">D3H35_00350</name>
</gene>
<accession>A0A398CSC8</accession>
<dbReference type="EMBL" id="QXJM01000004">
    <property type="protein sequence ID" value="RIE05453.1"/>
    <property type="molecule type" value="Genomic_DNA"/>
</dbReference>
<evidence type="ECO:0000313" key="1">
    <source>
        <dbReference type="EMBL" id="RIE05453.1"/>
    </source>
</evidence>
<evidence type="ECO:0000313" key="2">
    <source>
        <dbReference type="Proteomes" id="UP000266340"/>
    </source>
</evidence>
<dbReference type="Proteomes" id="UP000266340">
    <property type="component" value="Unassembled WGS sequence"/>
</dbReference>
<name>A0A398CSC8_9BACL</name>
<comment type="caution">
    <text evidence="1">The sequence shown here is derived from an EMBL/GenBank/DDBJ whole genome shotgun (WGS) entry which is preliminary data.</text>
</comment>
<reference evidence="1 2" key="1">
    <citation type="submission" date="2018-09" db="EMBL/GenBank/DDBJ databases">
        <title>Cohnella cavernae sp. nov., isolated from a karst cave.</title>
        <authorList>
            <person name="Zhu H."/>
        </authorList>
    </citation>
    <scope>NUCLEOTIDE SEQUENCE [LARGE SCALE GENOMIC DNA]</scope>
    <source>
        <strain evidence="1 2">K2E09-144</strain>
    </source>
</reference>
<dbReference type="AlphaFoldDB" id="A0A398CSC8"/>
<proteinExistence type="predicted"/>
<protein>
    <submittedName>
        <fullName evidence="1">Uncharacterized protein</fullName>
    </submittedName>
</protein>
<sequence>MKRLLRAFKLRQSLLSQYLLIVLAALLLLPLSSPLVSFAPILAVASIGRSAEALYRDGEKLEKMWRSEAAKLEGAADGQVDETLAQLKIEYPARICSGWTRAARRG</sequence>
<organism evidence="1 2">
    <name type="scientific">Cohnella faecalis</name>
    <dbReference type="NCBI Taxonomy" id="2315694"/>
    <lineage>
        <taxon>Bacteria</taxon>
        <taxon>Bacillati</taxon>
        <taxon>Bacillota</taxon>
        <taxon>Bacilli</taxon>
        <taxon>Bacillales</taxon>
        <taxon>Paenibacillaceae</taxon>
        <taxon>Cohnella</taxon>
    </lineage>
</organism>
<keyword evidence="2" id="KW-1185">Reference proteome</keyword>
<dbReference type="RefSeq" id="WP_119147290.1">
    <property type="nucleotide sequence ID" value="NZ_QXJM01000004.1"/>
</dbReference>